<evidence type="ECO:0000256" key="9">
    <source>
        <dbReference type="ARBA" id="ARBA00023136"/>
    </source>
</evidence>
<reference evidence="13 14" key="1">
    <citation type="submission" date="2017-12" db="EMBL/GenBank/DDBJ databases">
        <title>Sequencing the genomes of 1000 Actinobacteria strains.</title>
        <authorList>
            <person name="Klenk H.-P."/>
        </authorList>
    </citation>
    <scope>NUCLEOTIDE SEQUENCE [LARGE SCALE GENOMIC DNA]</scope>
    <source>
        <strain evidence="13 14">DSM 12806</strain>
    </source>
</reference>
<evidence type="ECO:0000256" key="5">
    <source>
        <dbReference type="ARBA" id="ARBA00022692"/>
    </source>
</evidence>
<name>A0A2N3YMI3_9MICO</name>
<dbReference type="Gene3D" id="3.40.710.10">
    <property type="entry name" value="DD-peptidase/beta-lactamase superfamily"/>
    <property type="match status" value="1"/>
</dbReference>
<evidence type="ECO:0000256" key="6">
    <source>
        <dbReference type="ARBA" id="ARBA00022960"/>
    </source>
</evidence>
<keyword evidence="6" id="KW-0133">Cell shape</keyword>
<keyword evidence="5" id="KW-0812">Transmembrane</keyword>
<evidence type="ECO:0000256" key="3">
    <source>
        <dbReference type="ARBA" id="ARBA00007171"/>
    </source>
</evidence>
<evidence type="ECO:0000256" key="2">
    <source>
        <dbReference type="ARBA" id="ARBA00004236"/>
    </source>
</evidence>
<evidence type="ECO:0000259" key="12">
    <source>
        <dbReference type="Pfam" id="PF03717"/>
    </source>
</evidence>
<keyword evidence="9" id="KW-0472">Membrane</keyword>
<dbReference type="InterPro" id="IPR012338">
    <property type="entry name" value="Beta-lactam/transpept-like"/>
</dbReference>
<protein>
    <submittedName>
        <fullName evidence="13">Penicillin-binding protein 2</fullName>
    </submittedName>
</protein>
<evidence type="ECO:0000313" key="13">
    <source>
        <dbReference type="EMBL" id="PKW28070.1"/>
    </source>
</evidence>
<dbReference type="SUPFAM" id="SSF56601">
    <property type="entry name" value="beta-lactamase/transpeptidase-like"/>
    <property type="match status" value="1"/>
</dbReference>
<dbReference type="PANTHER" id="PTHR30627:SF2">
    <property type="entry name" value="PEPTIDOGLYCAN D,D-TRANSPEPTIDASE MRDA"/>
    <property type="match status" value="1"/>
</dbReference>
<dbReference type="RefSeq" id="WP_101396497.1">
    <property type="nucleotide sequence ID" value="NZ_PJNE01000001.1"/>
</dbReference>
<feature type="domain" description="Penicillin-binding protein transpeptidase" evidence="11">
    <location>
        <begin position="288"/>
        <end position="658"/>
    </location>
</feature>
<dbReference type="InterPro" id="IPR050515">
    <property type="entry name" value="Beta-lactam/transpept"/>
</dbReference>
<comment type="caution">
    <text evidence="13">The sequence shown here is derived from an EMBL/GenBank/DDBJ whole genome shotgun (WGS) entry which is preliminary data.</text>
</comment>
<evidence type="ECO:0000313" key="14">
    <source>
        <dbReference type="Proteomes" id="UP000233781"/>
    </source>
</evidence>
<dbReference type="GO" id="GO:0008360">
    <property type="term" value="P:regulation of cell shape"/>
    <property type="evidence" value="ECO:0007669"/>
    <property type="project" value="UniProtKB-KW"/>
</dbReference>
<dbReference type="Gene3D" id="3.90.1310.10">
    <property type="entry name" value="Penicillin-binding protein 2a (Domain 2)"/>
    <property type="match status" value="1"/>
</dbReference>
<proteinExistence type="inferred from homology"/>
<dbReference type="GO" id="GO:0071555">
    <property type="term" value="P:cell wall organization"/>
    <property type="evidence" value="ECO:0007669"/>
    <property type="project" value="UniProtKB-KW"/>
</dbReference>
<dbReference type="GO" id="GO:0071972">
    <property type="term" value="F:peptidoglycan L,D-transpeptidase activity"/>
    <property type="evidence" value="ECO:0007669"/>
    <property type="project" value="TreeGrafter"/>
</dbReference>
<dbReference type="SUPFAM" id="SSF56519">
    <property type="entry name" value="Penicillin binding protein dimerisation domain"/>
    <property type="match status" value="1"/>
</dbReference>
<dbReference type="InterPro" id="IPR001460">
    <property type="entry name" value="PCN-bd_Tpept"/>
</dbReference>
<dbReference type="EMBL" id="PJNE01000001">
    <property type="protein sequence ID" value="PKW28070.1"/>
    <property type="molecule type" value="Genomic_DNA"/>
</dbReference>
<evidence type="ECO:0000256" key="10">
    <source>
        <dbReference type="ARBA" id="ARBA00023316"/>
    </source>
</evidence>
<dbReference type="InterPro" id="IPR005311">
    <property type="entry name" value="PBP_dimer"/>
</dbReference>
<keyword evidence="10" id="KW-0961">Cell wall biogenesis/degradation</keyword>
<dbReference type="GO" id="GO:0005886">
    <property type="term" value="C:plasma membrane"/>
    <property type="evidence" value="ECO:0007669"/>
    <property type="project" value="UniProtKB-SubCell"/>
</dbReference>
<evidence type="ECO:0000259" key="11">
    <source>
        <dbReference type="Pfam" id="PF00905"/>
    </source>
</evidence>
<keyword evidence="7" id="KW-0573">Peptidoglycan synthesis</keyword>
<keyword evidence="8" id="KW-1133">Transmembrane helix</keyword>
<dbReference type="Pfam" id="PF03717">
    <property type="entry name" value="PBP_dimer"/>
    <property type="match status" value="1"/>
</dbReference>
<organism evidence="13 14">
    <name type="scientific">Phycicoccus duodecadis</name>
    <dbReference type="NCBI Taxonomy" id="173053"/>
    <lineage>
        <taxon>Bacteria</taxon>
        <taxon>Bacillati</taxon>
        <taxon>Actinomycetota</taxon>
        <taxon>Actinomycetes</taxon>
        <taxon>Micrococcales</taxon>
        <taxon>Intrasporangiaceae</taxon>
        <taxon>Phycicoccus</taxon>
    </lineage>
</organism>
<keyword evidence="14" id="KW-1185">Reference proteome</keyword>
<comment type="subcellular location">
    <subcellularLocation>
        <location evidence="2">Cell membrane</location>
    </subcellularLocation>
    <subcellularLocation>
        <location evidence="1">Membrane</location>
        <topology evidence="1">Single-pass membrane protein</topology>
    </subcellularLocation>
</comment>
<sequence length="666" mass="68702">MSRVHAHHGRMLAVLAVVLLAFGGLVGRLGQVQLAGAAGFGDERAGAGASLDTRTVVVPALRGRILDRAGRPLAENRMSTVVTLERRVIADDRAAAEAEVRAAAAVLRLDPAPLLGRTWLCGERGAPAAPVCWSGSPQVPVPLADGVDAAAALTLVEQPGRFPGIAVSSRAVRVYPRPEGASAAQVIGYLGPVTADEVAAGSGLVADDLVGRAGLEQQYDTALRGTPGRTVVAVDARGLVTGVVSRTDPVPGRDLVTSLDATVQASAERALATQMRAARKRGWAADTGAVVVLDPRSGAVAALASAPTYDLNVWTGGISSADYAALTSARARTPLLSRATDVGFAPASTMKPASVAAAVRAGRSLSATYDCPAVYRVGDRDFKNYESFPQGHISLARSIEISCDTVFYELAFTQWQREGGLRAPSTVAGPFAAVARGLGLGAPTGVDLPQESAGRIPDRAWRQATWEQQRGELCRRARTGYPEVADRTRAAYLRAIAKENCTAGFQLRGGDAANFAIGQGDVLATPLQMAVMYGAIADGGLVRTPRLGVALVDPATGVRSPVAAGPVRASGVAASTEAYLRSALRSVVTTGTAAGAFRGMPADWPVAGKTGTGEVLGSRDTSWFVSYAPADRPRWVVAAVVGQGGHGSDTAAPVARAVHLTLRGLG</sequence>
<evidence type="ECO:0000256" key="1">
    <source>
        <dbReference type="ARBA" id="ARBA00004167"/>
    </source>
</evidence>
<gene>
    <name evidence="13" type="ORF">ATL31_2925</name>
</gene>
<dbReference type="InterPro" id="IPR036138">
    <property type="entry name" value="PBP_dimer_sf"/>
</dbReference>
<evidence type="ECO:0000256" key="8">
    <source>
        <dbReference type="ARBA" id="ARBA00022989"/>
    </source>
</evidence>
<dbReference type="GO" id="GO:0008658">
    <property type="term" value="F:penicillin binding"/>
    <property type="evidence" value="ECO:0007669"/>
    <property type="project" value="InterPro"/>
</dbReference>
<accession>A0A2N3YMI3</accession>
<evidence type="ECO:0000256" key="4">
    <source>
        <dbReference type="ARBA" id="ARBA00022475"/>
    </source>
</evidence>
<dbReference type="AlphaFoldDB" id="A0A2N3YMI3"/>
<feature type="domain" description="Penicillin-binding protein dimerisation" evidence="12">
    <location>
        <begin position="58"/>
        <end position="241"/>
    </location>
</feature>
<dbReference type="PANTHER" id="PTHR30627">
    <property type="entry name" value="PEPTIDOGLYCAN D,D-TRANSPEPTIDASE"/>
    <property type="match status" value="1"/>
</dbReference>
<comment type="similarity">
    <text evidence="3">Belongs to the transpeptidase family.</text>
</comment>
<evidence type="ECO:0000256" key="7">
    <source>
        <dbReference type="ARBA" id="ARBA00022984"/>
    </source>
</evidence>
<dbReference type="GO" id="GO:0009252">
    <property type="term" value="P:peptidoglycan biosynthetic process"/>
    <property type="evidence" value="ECO:0007669"/>
    <property type="project" value="UniProtKB-KW"/>
</dbReference>
<dbReference type="Proteomes" id="UP000233781">
    <property type="component" value="Unassembled WGS sequence"/>
</dbReference>
<dbReference type="OrthoDB" id="9789078at2"/>
<dbReference type="Pfam" id="PF00905">
    <property type="entry name" value="Transpeptidase"/>
    <property type="match status" value="1"/>
</dbReference>
<keyword evidence="4" id="KW-1003">Cell membrane</keyword>